<protein>
    <submittedName>
        <fullName evidence="1">Uncharacterized protein</fullName>
    </submittedName>
</protein>
<organism evidence="1 2">
    <name type="scientific">Vaccinium darrowii</name>
    <dbReference type="NCBI Taxonomy" id="229202"/>
    <lineage>
        <taxon>Eukaryota</taxon>
        <taxon>Viridiplantae</taxon>
        <taxon>Streptophyta</taxon>
        <taxon>Embryophyta</taxon>
        <taxon>Tracheophyta</taxon>
        <taxon>Spermatophyta</taxon>
        <taxon>Magnoliopsida</taxon>
        <taxon>eudicotyledons</taxon>
        <taxon>Gunneridae</taxon>
        <taxon>Pentapetalae</taxon>
        <taxon>asterids</taxon>
        <taxon>Ericales</taxon>
        <taxon>Ericaceae</taxon>
        <taxon>Vaccinioideae</taxon>
        <taxon>Vaccinieae</taxon>
        <taxon>Vaccinium</taxon>
    </lineage>
</organism>
<evidence type="ECO:0000313" key="2">
    <source>
        <dbReference type="Proteomes" id="UP000828048"/>
    </source>
</evidence>
<name>A0ACB7X751_9ERIC</name>
<proteinExistence type="predicted"/>
<accession>A0ACB7X751</accession>
<sequence>MVETRNGTHTNPNNGGPQNAQSNNQTSGHANGQTSNIGNGVSDLTQLLQAIAAAAANLVPQPNQRAPLRHQMNKSQMLDFFCKRQPPIFYGEPDPATAEAWLKQITKLLEVLNVEDAGDRIALASFQLQGEADPWRATSRSTVLSLSDPEALDIVVRTKIKSNQLGWVINKEARINHVSIGISNNLANSKTMDQINQLQARCLHYRELKRSMTQQ</sequence>
<comment type="caution">
    <text evidence="1">The sequence shown here is derived from an EMBL/GenBank/DDBJ whole genome shotgun (WGS) entry which is preliminary data.</text>
</comment>
<keyword evidence="2" id="KW-1185">Reference proteome</keyword>
<dbReference type="EMBL" id="CM037156">
    <property type="protein sequence ID" value="KAH7836356.1"/>
    <property type="molecule type" value="Genomic_DNA"/>
</dbReference>
<gene>
    <name evidence="1" type="ORF">Vadar_000246</name>
</gene>
<evidence type="ECO:0000313" key="1">
    <source>
        <dbReference type="EMBL" id="KAH7836356.1"/>
    </source>
</evidence>
<dbReference type="Proteomes" id="UP000828048">
    <property type="component" value="Chromosome 6"/>
</dbReference>
<reference evidence="1 2" key="1">
    <citation type="journal article" date="2021" name="Hortic Res">
        <title>High-quality reference genome and annotation aids understanding of berry development for evergreen blueberry (Vaccinium darrowii).</title>
        <authorList>
            <person name="Yu J."/>
            <person name="Hulse-Kemp A.M."/>
            <person name="Babiker E."/>
            <person name="Staton M."/>
        </authorList>
    </citation>
    <scope>NUCLEOTIDE SEQUENCE [LARGE SCALE GENOMIC DNA]</scope>
    <source>
        <strain evidence="2">cv. NJ 8807/NJ 8810</strain>
        <tissue evidence="1">Young leaf</tissue>
    </source>
</reference>